<reference evidence="16" key="1">
    <citation type="submission" date="2022-05" db="EMBL/GenBank/DDBJ databases">
        <title>Novel bacterial taxa in a minimal lignocellulolytic consortium and its capacity to transform plastics disclosed by genome-resolved metagenomics.</title>
        <authorList>
            <person name="Rodriguez C.A.D."/>
            <person name="Diaz-Garcia L."/>
            <person name="Herrera K."/>
            <person name="Tarazona N.A."/>
            <person name="Sproer C."/>
            <person name="Overmann J."/>
            <person name="Jimenez D.J."/>
        </authorList>
    </citation>
    <scope>NUCLEOTIDE SEQUENCE</scope>
    <source>
        <strain evidence="16">MAG5</strain>
    </source>
</reference>
<accession>A0A9J6ZC54</accession>
<dbReference type="GO" id="GO:0006614">
    <property type="term" value="P:SRP-dependent cotranslational protein targeting to membrane"/>
    <property type="evidence" value="ECO:0007669"/>
    <property type="project" value="UniProtKB-UniRule"/>
</dbReference>
<keyword evidence="10" id="KW-0472">Membrane</keyword>
<keyword evidence="16" id="KW-0966">Cell projection</keyword>
<dbReference type="PANTHER" id="PTHR43134:SF3">
    <property type="entry name" value="FLAGELLAR BIOSYNTHESIS PROTEIN FLHF"/>
    <property type="match status" value="1"/>
</dbReference>
<evidence type="ECO:0000256" key="13">
    <source>
        <dbReference type="NCBIfam" id="TIGR03499"/>
    </source>
</evidence>
<evidence type="ECO:0000256" key="1">
    <source>
        <dbReference type="ARBA" id="ARBA00004413"/>
    </source>
</evidence>
<evidence type="ECO:0000259" key="15">
    <source>
        <dbReference type="SMART" id="SM00962"/>
    </source>
</evidence>
<evidence type="ECO:0000256" key="11">
    <source>
        <dbReference type="ARBA" id="ARBA00023225"/>
    </source>
</evidence>
<dbReference type="InterPro" id="IPR003593">
    <property type="entry name" value="AAA+_ATPase"/>
</dbReference>
<evidence type="ECO:0000256" key="9">
    <source>
        <dbReference type="ARBA" id="ARBA00023134"/>
    </source>
</evidence>
<keyword evidence="4" id="KW-0813">Transport</keyword>
<dbReference type="GO" id="GO:0005525">
    <property type="term" value="F:GTP binding"/>
    <property type="evidence" value="ECO:0007669"/>
    <property type="project" value="UniProtKB-UniRule"/>
</dbReference>
<feature type="domain" description="SRP54-type proteins GTP-binding" evidence="15">
    <location>
        <begin position="278"/>
        <end position="469"/>
    </location>
</feature>
<dbReference type="GO" id="GO:0044781">
    <property type="term" value="P:bacterial-type flagellum organization"/>
    <property type="evidence" value="ECO:0007669"/>
    <property type="project" value="UniProtKB-UniRule"/>
</dbReference>
<keyword evidence="9" id="KW-0342">GTP-binding</keyword>
<dbReference type="AlphaFoldDB" id="A0A9J6ZC54"/>
<keyword evidence="6" id="KW-0547">Nucleotide-binding</keyword>
<keyword evidence="16" id="KW-0282">Flagellum</keyword>
<comment type="function">
    <text evidence="12">Necessary for flagellar biosynthesis. May be involved in translocation of the flagellum.</text>
</comment>
<evidence type="ECO:0000256" key="7">
    <source>
        <dbReference type="ARBA" id="ARBA00022795"/>
    </source>
</evidence>
<dbReference type="GO" id="GO:0015031">
    <property type="term" value="P:protein transport"/>
    <property type="evidence" value="ECO:0007669"/>
    <property type="project" value="UniProtKB-KW"/>
</dbReference>
<dbReference type="PANTHER" id="PTHR43134">
    <property type="entry name" value="SIGNAL RECOGNITION PARTICLE RECEPTOR SUBUNIT ALPHA"/>
    <property type="match status" value="1"/>
</dbReference>
<sequence length="474" mass="53003">MRVKRYVVDTLPDAVSLIRDEMGNDAVILETKDIKIGGFLGMFKKRKIEVMAAVEPSVQKKPKKITSDQVDYVVDQILKASQRNKETKIEEDDVRTSSSIVTPSKAHESLVVPNGSSFASKLYGGSSQIDTHVEREATNSSVRENSLSGKSAVATEVLEKSDVLPFPDQEQVKAQSNNFSKTELFIVNELKSLRHEMQRLSSKSTVTISLSPAVEAIKQRLAEQEIFEQWIEVISDELYELELKNNELLSTDAVWDFSKQKFLEWLSPYQAAEINTNSRVVQFVGPTGVGKTTTIAKLSANYSIKDGKKIGLITADTYRIAAVEQLRTYANILNIPLEVVFSPLDLHRAFAQLETAELIFMDTAGRNFKSDIHVSEVNSLLQTDEISEAILVLSLTSRTQDMNVVAEKFSKYGVRKVVFTKLDEANVYGSIFNMIMMYGLQPLFVTSGQNVPDDIEAFSIEGYIEQLLGDPHHE</sequence>
<comment type="subcellular location">
    <subcellularLocation>
        <location evidence="1">Cell membrane</location>
        <topology evidence="1">Peripheral membrane protein</topology>
        <orientation evidence="1">Cytoplasmic side</orientation>
    </subcellularLocation>
</comment>
<name>A0A9J6ZC54_9BACL</name>
<evidence type="ECO:0000256" key="8">
    <source>
        <dbReference type="ARBA" id="ARBA00022927"/>
    </source>
</evidence>
<proteinExistence type="inferred from homology"/>
<organism evidence="16 17">
    <name type="scientific">Candidatus Pristimantibacillus lignocellulolyticus</name>
    <dbReference type="NCBI Taxonomy" id="2994561"/>
    <lineage>
        <taxon>Bacteria</taxon>
        <taxon>Bacillati</taxon>
        <taxon>Bacillota</taxon>
        <taxon>Bacilli</taxon>
        <taxon>Bacillales</taxon>
        <taxon>Paenibacillaceae</taxon>
        <taxon>Candidatus Pristimantibacillus</taxon>
    </lineage>
</organism>
<dbReference type="InterPro" id="IPR027417">
    <property type="entry name" value="P-loop_NTPase"/>
</dbReference>
<evidence type="ECO:0000256" key="5">
    <source>
        <dbReference type="ARBA" id="ARBA00022475"/>
    </source>
</evidence>
<keyword evidence="5" id="KW-1003">Cell membrane</keyword>
<evidence type="ECO:0000259" key="14">
    <source>
        <dbReference type="SMART" id="SM00382"/>
    </source>
</evidence>
<dbReference type="SMART" id="SM00382">
    <property type="entry name" value="AAA"/>
    <property type="match status" value="1"/>
</dbReference>
<evidence type="ECO:0000313" key="16">
    <source>
        <dbReference type="EMBL" id="URN93425.1"/>
    </source>
</evidence>
<dbReference type="InterPro" id="IPR000897">
    <property type="entry name" value="SRP54_GTPase_dom"/>
</dbReference>
<keyword evidence="7" id="KW-1005">Bacterial flagellum biogenesis</keyword>
<dbReference type="NCBIfam" id="TIGR03499">
    <property type="entry name" value="FlhF"/>
    <property type="match status" value="1"/>
</dbReference>
<dbReference type="Pfam" id="PF00448">
    <property type="entry name" value="SRP54"/>
    <property type="match status" value="1"/>
</dbReference>
<evidence type="ECO:0000256" key="3">
    <source>
        <dbReference type="ARBA" id="ARBA00014919"/>
    </source>
</evidence>
<keyword evidence="11" id="KW-1006">Bacterial flagellum protein export</keyword>
<dbReference type="GO" id="GO:0003924">
    <property type="term" value="F:GTPase activity"/>
    <property type="evidence" value="ECO:0007669"/>
    <property type="project" value="UniProtKB-UniRule"/>
</dbReference>
<evidence type="ECO:0000256" key="6">
    <source>
        <dbReference type="ARBA" id="ARBA00022741"/>
    </source>
</evidence>
<dbReference type="Proteomes" id="UP001056756">
    <property type="component" value="Chromosome"/>
</dbReference>
<dbReference type="FunFam" id="3.40.50.300:FF:000695">
    <property type="entry name" value="Flagellar biosynthesis regulator FlhF"/>
    <property type="match status" value="1"/>
</dbReference>
<dbReference type="GO" id="GO:0005047">
    <property type="term" value="F:signal recognition particle binding"/>
    <property type="evidence" value="ECO:0007669"/>
    <property type="project" value="TreeGrafter"/>
</dbReference>
<dbReference type="EMBL" id="CP097899">
    <property type="protein sequence ID" value="URN93425.1"/>
    <property type="molecule type" value="Genomic_DNA"/>
</dbReference>
<dbReference type="InterPro" id="IPR047040">
    <property type="entry name" value="FlhF__GTPase_dom"/>
</dbReference>
<evidence type="ECO:0000256" key="12">
    <source>
        <dbReference type="ARBA" id="ARBA00025337"/>
    </source>
</evidence>
<gene>
    <name evidence="16" type="primary">flhF</name>
    <name evidence="16" type="ORF">NAG76_16525</name>
</gene>
<comment type="similarity">
    <text evidence="2">Belongs to the GTP-binding SRP family.</text>
</comment>
<feature type="domain" description="AAA+ ATPase" evidence="14">
    <location>
        <begin position="277"/>
        <end position="443"/>
    </location>
</feature>
<evidence type="ECO:0000313" key="17">
    <source>
        <dbReference type="Proteomes" id="UP001056756"/>
    </source>
</evidence>
<dbReference type="Gene3D" id="1.20.120.1380">
    <property type="entry name" value="Flagellar FlhF biosynthesis protein, N domain"/>
    <property type="match status" value="1"/>
</dbReference>
<evidence type="ECO:0000256" key="10">
    <source>
        <dbReference type="ARBA" id="ARBA00023136"/>
    </source>
</evidence>
<keyword evidence="8" id="KW-0653">Protein transport</keyword>
<dbReference type="KEGG" id="plig:NAG76_16525"/>
<dbReference type="SUPFAM" id="SSF52540">
    <property type="entry name" value="P-loop containing nucleoside triphosphate hydrolases"/>
    <property type="match status" value="1"/>
</dbReference>
<evidence type="ECO:0000256" key="4">
    <source>
        <dbReference type="ARBA" id="ARBA00022448"/>
    </source>
</evidence>
<protein>
    <recommendedName>
        <fullName evidence="3 13">Flagellar biosynthesis protein FlhF</fullName>
    </recommendedName>
</protein>
<dbReference type="Gene3D" id="3.40.50.300">
    <property type="entry name" value="P-loop containing nucleotide triphosphate hydrolases"/>
    <property type="match status" value="1"/>
</dbReference>
<dbReference type="InterPro" id="IPR020006">
    <property type="entry name" value="FlhF"/>
</dbReference>
<dbReference type="GO" id="GO:0005886">
    <property type="term" value="C:plasma membrane"/>
    <property type="evidence" value="ECO:0007669"/>
    <property type="project" value="UniProtKB-SubCell"/>
</dbReference>
<evidence type="ECO:0000256" key="2">
    <source>
        <dbReference type="ARBA" id="ARBA00008531"/>
    </source>
</evidence>
<dbReference type="CDD" id="cd17873">
    <property type="entry name" value="FlhF"/>
    <property type="match status" value="1"/>
</dbReference>
<dbReference type="SMART" id="SM00962">
    <property type="entry name" value="SRP54"/>
    <property type="match status" value="1"/>
</dbReference>
<keyword evidence="16" id="KW-0969">Cilium</keyword>